<dbReference type="AlphaFoldDB" id="A0A9D2J6Q3"/>
<dbReference type="InterPro" id="IPR026019">
    <property type="entry name" value="Ribul_P_3_epim"/>
</dbReference>
<accession>A0A9D2J6Q3</accession>
<dbReference type="GO" id="GO:0005737">
    <property type="term" value="C:cytoplasm"/>
    <property type="evidence" value="ECO:0007669"/>
    <property type="project" value="UniProtKB-ARBA"/>
</dbReference>
<feature type="binding site" evidence="10 13">
    <location>
        <position position="178"/>
    </location>
    <ligand>
        <name>a divalent metal cation</name>
        <dbReference type="ChEBI" id="CHEBI:60240"/>
    </ligand>
</feature>
<keyword evidence="10 11" id="KW-0119">Carbohydrate metabolism</keyword>
<dbReference type="PIRSF" id="PIRSF001461">
    <property type="entry name" value="RPE"/>
    <property type="match status" value="1"/>
</dbReference>
<feature type="binding site" evidence="10 13">
    <location>
        <position position="38"/>
    </location>
    <ligand>
        <name>a divalent metal cation</name>
        <dbReference type="ChEBI" id="CHEBI:60240"/>
    </ligand>
</feature>
<evidence type="ECO:0000256" key="1">
    <source>
        <dbReference type="ARBA" id="ARBA00001782"/>
    </source>
</evidence>
<evidence type="ECO:0000256" key="11">
    <source>
        <dbReference type="PIRNR" id="PIRNR001461"/>
    </source>
</evidence>
<dbReference type="GO" id="GO:0004750">
    <property type="term" value="F:D-ribulose-phosphate 3-epimerase activity"/>
    <property type="evidence" value="ECO:0007669"/>
    <property type="project" value="UniProtKB-UniRule"/>
</dbReference>
<keyword evidence="9 10" id="KW-0413">Isomerase</keyword>
<evidence type="ECO:0000256" key="2">
    <source>
        <dbReference type="ARBA" id="ARBA00001936"/>
    </source>
</evidence>
<gene>
    <name evidence="10" type="primary">rpe</name>
    <name evidence="15" type="ORF">H9968_01725</name>
</gene>
<reference evidence="15" key="1">
    <citation type="journal article" date="2021" name="PeerJ">
        <title>Extensive microbial diversity within the chicken gut microbiome revealed by metagenomics and culture.</title>
        <authorList>
            <person name="Gilroy R."/>
            <person name="Ravi A."/>
            <person name="Getino M."/>
            <person name="Pursley I."/>
            <person name="Horton D.L."/>
            <person name="Alikhan N.F."/>
            <person name="Baker D."/>
            <person name="Gharbi K."/>
            <person name="Hall N."/>
            <person name="Watson M."/>
            <person name="Adriaenssens E.M."/>
            <person name="Foster-Nyarko E."/>
            <person name="Jarju S."/>
            <person name="Secka A."/>
            <person name="Antonio M."/>
            <person name="Oren A."/>
            <person name="Chaudhuri R.R."/>
            <person name="La Ragione R."/>
            <person name="Hildebrand F."/>
            <person name="Pallen M.J."/>
        </authorList>
    </citation>
    <scope>NUCLEOTIDE SEQUENCE</scope>
    <source>
        <strain evidence="15">CHK179-28034</strain>
    </source>
</reference>
<feature type="binding site" evidence="10">
    <location>
        <begin position="178"/>
        <end position="180"/>
    </location>
    <ligand>
        <name>substrate</name>
    </ligand>
</feature>
<comment type="similarity">
    <text evidence="6 10 11">Belongs to the ribulose-phosphate 3-epimerase family.</text>
</comment>
<comment type="catalytic activity">
    <reaction evidence="1 10 11">
        <text>D-ribulose 5-phosphate = D-xylulose 5-phosphate</text>
        <dbReference type="Rhea" id="RHEA:13677"/>
        <dbReference type="ChEBI" id="CHEBI:57737"/>
        <dbReference type="ChEBI" id="CHEBI:58121"/>
        <dbReference type="EC" id="5.1.3.1"/>
    </reaction>
</comment>
<evidence type="ECO:0000256" key="4">
    <source>
        <dbReference type="ARBA" id="ARBA00001947"/>
    </source>
</evidence>
<comment type="cofactor">
    <cofactor evidence="5">
        <name>Fe(2+)</name>
        <dbReference type="ChEBI" id="CHEBI:29033"/>
    </cofactor>
</comment>
<dbReference type="EMBL" id="DXBR01000020">
    <property type="protein sequence ID" value="HIZ38633.1"/>
    <property type="molecule type" value="Genomic_DNA"/>
</dbReference>
<keyword evidence="13" id="KW-0170">Cobalt</keyword>
<evidence type="ECO:0000256" key="8">
    <source>
        <dbReference type="ARBA" id="ARBA00022723"/>
    </source>
</evidence>
<dbReference type="Gene3D" id="3.20.20.70">
    <property type="entry name" value="Aldolase class I"/>
    <property type="match status" value="1"/>
</dbReference>
<feature type="binding site" evidence="10 14">
    <location>
        <begin position="200"/>
        <end position="201"/>
    </location>
    <ligand>
        <name>substrate</name>
    </ligand>
</feature>
<dbReference type="InterPro" id="IPR013785">
    <property type="entry name" value="Aldolase_TIM"/>
</dbReference>
<evidence type="ECO:0000313" key="15">
    <source>
        <dbReference type="EMBL" id="HIZ38633.1"/>
    </source>
</evidence>
<organism evidence="15 16">
    <name type="scientific">Candidatus Anaerobutyricum stercoris</name>
    <dbReference type="NCBI Taxonomy" id="2838457"/>
    <lineage>
        <taxon>Bacteria</taxon>
        <taxon>Bacillati</taxon>
        <taxon>Bacillota</taxon>
        <taxon>Clostridia</taxon>
        <taxon>Lachnospirales</taxon>
        <taxon>Lachnospiraceae</taxon>
        <taxon>Anaerobutyricum</taxon>
    </lineage>
</organism>
<evidence type="ECO:0000256" key="13">
    <source>
        <dbReference type="PIRSR" id="PIRSR001461-2"/>
    </source>
</evidence>
<comment type="cofactor">
    <cofactor evidence="4">
        <name>Zn(2+)</name>
        <dbReference type="ChEBI" id="CHEBI:29105"/>
    </cofactor>
</comment>
<dbReference type="GO" id="GO:0006098">
    <property type="term" value="P:pentose-phosphate shunt"/>
    <property type="evidence" value="ECO:0007669"/>
    <property type="project" value="UniProtKB-UniRule"/>
</dbReference>
<evidence type="ECO:0000256" key="14">
    <source>
        <dbReference type="PIRSR" id="PIRSR001461-3"/>
    </source>
</evidence>
<comment type="cofactor">
    <cofactor evidence="10 13">
        <name>a divalent metal cation</name>
        <dbReference type="ChEBI" id="CHEBI:60240"/>
    </cofactor>
    <text evidence="10 13">Binds 1 divalent metal cation per subunit.</text>
</comment>
<keyword evidence="13" id="KW-0464">Manganese</keyword>
<comment type="cofactor">
    <cofactor evidence="3">
        <name>Co(2+)</name>
        <dbReference type="ChEBI" id="CHEBI:48828"/>
    </cofactor>
</comment>
<feature type="active site" description="Proton donor" evidence="10 12">
    <location>
        <position position="178"/>
    </location>
</feature>
<dbReference type="Proteomes" id="UP000824049">
    <property type="component" value="Unassembled WGS sequence"/>
</dbReference>
<comment type="caution">
    <text evidence="15">The sequence shown here is derived from an EMBL/GenBank/DDBJ whole genome shotgun (WGS) entry which is preliminary data.</text>
</comment>
<keyword evidence="13" id="KW-0862">Zinc</keyword>
<evidence type="ECO:0000256" key="7">
    <source>
        <dbReference type="ARBA" id="ARBA00013188"/>
    </source>
</evidence>
<dbReference type="SUPFAM" id="SSF51366">
    <property type="entry name" value="Ribulose-phoshate binding barrel"/>
    <property type="match status" value="1"/>
</dbReference>
<dbReference type="CDD" id="cd00429">
    <property type="entry name" value="RPE"/>
    <property type="match status" value="1"/>
</dbReference>
<feature type="binding site" evidence="10 13">
    <location>
        <position position="69"/>
    </location>
    <ligand>
        <name>a divalent metal cation</name>
        <dbReference type="ChEBI" id="CHEBI:60240"/>
    </ligand>
</feature>
<dbReference type="NCBIfam" id="TIGR01163">
    <property type="entry name" value="rpe"/>
    <property type="match status" value="1"/>
</dbReference>
<comment type="function">
    <text evidence="10">Catalyzes the reversible epimerization of D-ribulose 5-phosphate to D-xylulose 5-phosphate.</text>
</comment>
<dbReference type="Pfam" id="PF00834">
    <property type="entry name" value="Ribul_P_3_epim"/>
    <property type="match status" value="1"/>
</dbReference>
<proteinExistence type="inferred from homology"/>
<keyword evidence="8 10" id="KW-0479">Metal-binding</keyword>
<dbReference type="NCBIfam" id="NF004076">
    <property type="entry name" value="PRK05581.1-4"/>
    <property type="match status" value="1"/>
</dbReference>
<feature type="binding site" evidence="10 13">
    <location>
        <position position="36"/>
    </location>
    <ligand>
        <name>a divalent metal cation</name>
        <dbReference type="ChEBI" id="CHEBI:60240"/>
    </ligand>
</feature>
<evidence type="ECO:0000256" key="5">
    <source>
        <dbReference type="ARBA" id="ARBA00001954"/>
    </source>
</evidence>
<dbReference type="FunFam" id="3.20.20.70:FF:000004">
    <property type="entry name" value="Ribulose-phosphate 3-epimerase"/>
    <property type="match status" value="1"/>
</dbReference>
<evidence type="ECO:0000256" key="10">
    <source>
        <dbReference type="HAMAP-Rule" id="MF_02227"/>
    </source>
</evidence>
<dbReference type="EC" id="5.1.3.1" evidence="7 10"/>
<evidence type="ECO:0000256" key="3">
    <source>
        <dbReference type="ARBA" id="ARBA00001941"/>
    </source>
</evidence>
<sequence>MKTKEIILAPSILSADFTNLGRDVITAVQAGAQYIHIDVMDGMFVPQISFGTPVIKALRPLTDAIFDVHMMVEDPGRYVEEYARLGADIITVHAEACKHLDRVIQQIKACGKKAAVSLNPSTPLSALEYVLEELDMVLLMTVNPGFGGQKYISYCDEKIRALRAMIDERGLSVKIEVDGGVKASNVKRLAECGVDIVVCGSAVFEGDITENMKKIMEQLA</sequence>
<feature type="active site" description="Proton acceptor" evidence="10 12">
    <location>
        <position position="38"/>
    </location>
</feature>
<dbReference type="GO" id="GO:0046872">
    <property type="term" value="F:metal ion binding"/>
    <property type="evidence" value="ECO:0007669"/>
    <property type="project" value="UniProtKB-UniRule"/>
</dbReference>
<reference evidence="15" key="2">
    <citation type="submission" date="2021-04" db="EMBL/GenBank/DDBJ databases">
        <authorList>
            <person name="Gilroy R."/>
        </authorList>
    </citation>
    <scope>NUCLEOTIDE SEQUENCE</scope>
    <source>
        <strain evidence="15">CHK179-28034</strain>
    </source>
</reference>
<name>A0A9D2J6Q3_9FIRM</name>
<evidence type="ECO:0000256" key="9">
    <source>
        <dbReference type="ARBA" id="ARBA00023235"/>
    </source>
</evidence>
<protein>
    <recommendedName>
        <fullName evidence="7 10">Ribulose-phosphate 3-epimerase</fullName>
        <ecNumber evidence="7 10">5.1.3.1</ecNumber>
    </recommendedName>
</protein>
<feature type="binding site" evidence="14">
    <location>
        <position position="180"/>
    </location>
    <ligand>
        <name>substrate</name>
    </ligand>
</feature>
<feature type="binding site" evidence="10 14">
    <location>
        <position position="69"/>
    </location>
    <ligand>
        <name>substrate</name>
    </ligand>
</feature>
<dbReference type="HAMAP" id="MF_02227">
    <property type="entry name" value="RPE"/>
    <property type="match status" value="1"/>
</dbReference>
<evidence type="ECO:0000256" key="12">
    <source>
        <dbReference type="PIRSR" id="PIRSR001461-1"/>
    </source>
</evidence>
<dbReference type="InterPro" id="IPR011060">
    <property type="entry name" value="RibuloseP-bd_barrel"/>
</dbReference>
<comment type="pathway">
    <text evidence="10">Carbohydrate degradation.</text>
</comment>
<evidence type="ECO:0000256" key="6">
    <source>
        <dbReference type="ARBA" id="ARBA00009541"/>
    </source>
</evidence>
<dbReference type="InterPro" id="IPR000056">
    <property type="entry name" value="Ribul_P_3_epim-like"/>
</dbReference>
<dbReference type="PANTHER" id="PTHR11749">
    <property type="entry name" value="RIBULOSE-5-PHOSPHATE-3-EPIMERASE"/>
    <property type="match status" value="1"/>
</dbReference>
<evidence type="ECO:0000313" key="16">
    <source>
        <dbReference type="Proteomes" id="UP000824049"/>
    </source>
</evidence>
<feature type="binding site" evidence="10 14">
    <location>
        <begin position="145"/>
        <end position="148"/>
    </location>
    <ligand>
        <name>substrate</name>
    </ligand>
</feature>
<comment type="cofactor">
    <cofactor evidence="2">
        <name>Mn(2+)</name>
        <dbReference type="ChEBI" id="CHEBI:29035"/>
    </cofactor>
</comment>
<dbReference type="GO" id="GO:0019323">
    <property type="term" value="P:pentose catabolic process"/>
    <property type="evidence" value="ECO:0007669"/>
    <property type="project" value="UniProtKB-UniRule"/>
</dbReference>
<feature type="binding site" evidence="10 14">
    <location>
        <position position="11"/>
    </location>
    <ligand>
        <name>substrate</name>
    </ligand>
</feature>